<gene>
    <name evidence="1" type="ORF">MAN_01537</name>
</gene>
<dbReference type="EMBL" id="AZNF01000001">
    <property type="protein sequence ID" value="KID71938.1"/>
    <property type="molecule type" value="Genomic_DNA"/>
</dbReference>
<name>A0A0B4FNH3_METAF</name>
<evidence type="ECO:0000313" key="2">
    <source>
        <dbReference type="Proteomes" id="UP000031186"/>
    </source>
</evidence>
<dbReference type="OrthoDB" id="4653544at2759"/>
<comment type="caution">
    <text evidence="1">The sequence shown here is derived from an EMBL/GenBank/DDBJ whole genome shotgun (WGS) entry which is preliminary data.</text>
</comment>
<dbReference type="AlphaFoldDB" id="A0A0B4FNH3"/>
<organism evidence="1 2">
    <name type="scientific">Metarhizium anisopliae (strain ARSEF 549)</name>
    <dbReference type="NCBI Taxonomy" id="3151832"/>
    <lineage>
        <taxon>Eukaryota</taxon>
        <taxon>Fungi</taxon>
        <taxon>Dikarya</taxon>
        <taxon>Ascomycota</taxon>
        <taxon>Pezizomycotina</taxon>
        <taxon>Sordariomycetes</taxon>
        <taxon>Hypocreomycetidae</taxon>
        <taxon>Hypocreales</taxon>
        <taxon>Clavicipitaceae</taxon>
        <taxon>Metarhizium</taxon>
    </lineage>
</organism>
<dbReference type="VEuPathDB" id="FungiDB:MAN_01537"/>
<dbReference type="HOGENOM" id="CLU_765226_0_0_1"/>
<feature type="non-terminal residue" evidence="1">
    <location>
        <position position="1"/>
    </location>
</feature>
<keyword evidence="2" id="KW-1185">Reference proteome</keyword>
<evidence type="ECO:0000313" key="1">
    <source>
        <dbReference type="EMBL" id="KID71938.1"/>
    </source>
</evidence>
<accession>A0A0B4FNH3</accession>
<sequence length="402" mass="45488">MASLLASIAKWIGGFAAQQAWAAIAAKKAVPVAQLLNTIIDKQTQITHQIENLSIKVEILGAMKRILHWSKRMDEIMADFKTLNGGVINEADPAYAGLVAALRNENHGVRYSTFSIYNAIMGLPGQGAGAIYVWHGQAFAKLKDDRNLGYFMADYVKAMDDSLGPIAYLLRQALVLSLFTSFCRWQYPSSSISLHYPPWCAQLILPGFAFGTAQTDGERLRKECENRVNTITNTLHHTLYPPGLRFLKPSGDRPGDQYGNQWHRWQQKDKSNYFLVMDSFYIPCLSSGDKPMNDDKTEAWNFALQQNSQPLGAMRFLSAWEYRGNKRLRYSKMYQQGWSIHFSTSTNSDTSAILFKLILLEESEAGKQPVFRFVPYLETSKVIVRNNNNTFSSLFIPVSPRR</sequence>
<protein>
    <submittedName>
        <fullName evidence="1">Uncharacterized protein</fullName>
    </submittedName>
</protein>
<dbReference type="Proteomes" id="UP000031186">
    <property type="component" value="Unassembled WGS sequence"/>
</dbReference>
<proteinExistence type="predicted"/>
<reference evidence="1 2" key="1">
    <citation type="journal article" date="2014" name="Proc. Natl. Acad. Sci. U.S.A.">
        <title>Trajectory and genomic determinants of fungal-pathogen speciation and host adaptation.</title>
        <authorList>
            <person name="Hu X."/>
            <person name="Xiao G."/>
            <person name="Zheng P."/>
            <person name="Shang Y."/>
            <person name="Su Y."/>
            <person name="Zhang X."/>
            <person name="Liu X."/>
            <person name="Zhan S."/>
            <person name="St Leger R.J."/>
            <person name="Wang C."/>
        </authorList>
    </citation>
    <scope>NUCLEOTIDE SEQUENCE [LARGE SCALE GENOMIC DNA]</scope>
    <source>
        <strain evidence="1 2">ARSEF 549</strain>
    </source>
</reference>